<comment type="miscellaneous">
    <text evidence="3">A lyase-type mechanism (elimination/hydration) is suggested for the cleavage of the lactyl ether bond of MurNAc 6-phosphate, with the formation of an alpha,beta-unsaturated aldehyde intermediate with (E)-stereochemistry, followed by the syn addition of water to give product.</text>
</comment>
<dbReference type="EC" id="4.2.1.126" evidence="3"/>
<dbReference type="GO" id="GO:0009254">
    <property type="term" value="P:peptidoglycan turnover"/>
    <property type="evidence" value="ECO:0007669"/>
    <property type="project" value="TreeGrafter"/>
</dbReference>
<dbReference type="NCBIfam" id="NF009222">
    <property type="entry name" value="PRK12570.1"/>
    <property type="match status" value="1"/>
</dbReference>
<name>A0A0A2TGE5_9BACI</name>
<comment type="function">
    <text evidence="3">Specifically catalyzes the cleavage of the D-lactyl ether substituent of MurNAc 6-phosphate, producing GlcNAc 6-phosphate and D-lactate.</text>
</comment>
<dbReference type="InterPro" id="IPR005486">
    <property type="entry name" value="Glucokinase_regulatory_CS"/>
</dbReference>
<feature type="active site" description="Proton donor" evidence="3">
    <location>
        <position position="85"/>
    </location>
</feature>
<dbReference type="Gene3D" id="1.10.8.1080">
    <property type="match status" value="1"/>
</dbReference>
<dbReference type="PANTHER" id="PTHR10088">
    <property type="entry name" value="GLUCOKINASE REGULATORY PROTEIN"/>
    <property type="match status" value="1"/>
</dbReference>
<dbReference type="PANTHER" id="PTHR10088:SF4">
    <property type="entry name" value="GLUCOKINASE REGULATORY PROTEIN"/>
    <property type="match status" value="1"/>
</dbReference>
<evidence type="ECO:0000313" key="5">
    <source>
        <dbReference type="EMBL" id="KGP74639.1"/>
    </source>
</evidence>
<dbReference type="RefSeq" id="WP_084102934.1">
    <property type="nucleotide sequence ID" value="NZ_AVBF01000001.1"/>
</dbReference>
<dbReference type="InterPro" id="IPR046348">
    <property type="entry name" value="SIS_dom_sf"/>
</dbReference>
<keyword evidence="1 3" id="KW-0456">Lyase</keyword>
<comment type="subunit">
    <text evidence="3">Homodimer.</text>
</comment>
<dbReference type="GO" id="GO:0016803">
    <property type="term" value="F:ether hydrolase activity"/>
    <property type="evidence" value="ECO:0007669"/>
    <property type="project" value="TreeGrafter"/>
</dbReference>
<keyword evidence="6" id="KW-1185">Reference proteome</keyword>
<dbReference type="Pfam" id="PF22645">
    <property type="entry name" value="GKRP_SIS_N"/>
    <property type="match status" value="1"/>
</dbReference>
<dbReference type="eggNOG" id="COG2103">
    <property type="taxonomic scope" value="Bacteria"/>
</dbReference>
<dbReference type="EMBL" id="AVBF01000001">
    <property type="protein sequence ID" value="KGP74639.1"/>
    <property type="molecule type" value="Genomic_DNA"/>
</dbReference>
<dbReference type="CDD" id="cd05007">
    <property type="entry name" value="SIS_Etherase"/>
    <property type="match status" value="1"/>
</dbReference>
<dbReference type="InterPro" id="IPR001347">
    <property type="entry name" value="SIS_dom"/>
</dbReference>
<dbReference type="Proteomes" id="UP000030147">
    <property type="component" value="Unassembled WGS sequence"/>
</dbReference>
<dbReference type="InterPro" id="IPR040190">
    <property type="entry name" value="MURQ/GCKR"/>
</dbReference>
<feature type="active site" evidence="3">
    <location>
        <position position="116"/>
    </location>
</feature>
<dbReference type="Gene3D" id="3.40.50.10490">
    <property type="entry name" value="Glucose-6-phosphate isomerase like protein, domain 1"/>
    <property type="match status" value="1"/>
</dbReference>
<dbReference type="UniPathway" id="UPA00342"/>
<dbReference type="GO" id="GO:0097367">
    <property type="term" value="F:carbohydrate derivative binding"/>
    <property type="evidence" value="ECO:0007669"/>
    <property type="project" value="InterPro"/>
</dbReference>
<dbReference type="OrthoDB" id="9813395at2"/>
<protein>
    <recommendedName>
        <fullName evidence="3">N-acetylmuramic acid 6-phosphate etherase</fullName>
        <shortName evidence="3">MurNAc-6-P etherase</shortName>
        <ecNumber evidence="3">4.2.1.126</ecNumber>
    </recommendedName>
    <alternativeName>
        <fullName evidence="3">N-acetylmuramic acid 6-phosphate hydrolase</fullName>
    </alternativeName>
    <alternativeName>
        <fullName evidence="3">N-acetylmuramic acid 6-phosphate lyase</fullName>
    </alternativeName>
</protein>
<dbReference type="PROSITE" id="PS51464">
    <property type="entry name" value="SIS"/>
    <property type="match status" value="1"/>
</dbReference>
<evidence type="ECO:0000256" key="3">
    <source>
        <dbReference type="HAMAP-Rule" id="MF_00068"/>
    </source>
</evidence>
<comment type="catalytic activity">
    <reaction evidence="3">
        <text>N-acetyl-D-muramate 6-phosphate + H2O = N-acetyl-D-glucosamine 6-phosphate + (R)-lactate</text>
        <dbReference type="Rhea" id="RHEA:26410"/>
        <dbReference type="ChEBI" id="CHEBI:15377"/>
        <dbReference type="ChEBI" id="CHEBI:16004"/>
        <dbReference type="ChEBI" id="CHEBI:57513"/>
        <dbReference type="ChEBI" id="CHEBI:58722"/>
        <dbReference type="EC" id="4.2.1.126"/>
    </reaction>
</comment>
<dbReference type="GO" id="GO:0046348">
    <property type="term" value="P:amino sugar catabolic process"/>
    <property type="evidence" value="ECO:0007669"/>
    <property type="project" value="InterPro"/>
</dbReference>
<evidence type="ECO:0000313" key="6">
    <source>
        <dbReference type="Proteomes" id="UP000030147"/>
    </source>
</evidence>
<dbReference type="NCBIfam" id="TIGR00274">
    <property type="entry name" value="N-acetylmuramic acid 6-phosphate etherase"/>
    <property type="match status" value="1"/>
</dbReference>
<dbReference type="SUPFAM" id="SSF53697">
    <property type="entry name" value="SIS domain"/>
    <property type="match status" value="1"/>
</dbReference>
<dbReference type="GO" id="GO:0016835">
    <property type="term" value="F:carbon-oxygen lyase activity"/>
    <property type="evidence" value="ECO:0007669"/>
    <property type="project" value="UniProtKB-UniRule"/>
</dbReference>
<gene>
    <name evidence="3 5" type="primary">murQ</name>
    <name evidence="5" type="ORF">N782_01005</name>
</gene>
<feature type="domain" description="SIS" evidence="4">
    <location>
        <begin position="57"/>
        <end position="219"/>
    </location>
</feature>
<dbReference type="HAMAP" id="MF_00068">
    <property type="entry name" value="MurQ"/>
    <property type="match status" value="1"/>
</dbReference>
<sequence>MSSNHSILNTEMRNEKSNQLHQFSTMEIIRLMNEEDKTVPENISLVLPEIRQVIDVAVETLQKGGRLFYFGAGTSGRLGVLDASECPPTFGVPHDLVNGKIAGGDRALRFPIENAEDSKEIGANDVNQSVSNKDMVIGIASSGRTPYVLGAIEASNKLHIPTASISCNTNTPLSKLVDYPIEVLVGPEIVTGSTRLKAGTSQKMILNMISTAVMIKLGKVYKNLMVNVQASNEKLRRRAISMIQELTDVTEKEAAIFNKEANGDVRVACLMILLDVDAEKAFHLLEQNNQHFSDTLHQHSPNISNTN</sequence>
<dbReference type="FunFam" id="3.40.50.10490:FF:000014">
    <property type="entry name" value="N-acetylmuramic acid 6-phosphate etherase"/>
    <property type="match status" value="1"/>
</dbReference>
<comment type="caution">
    <text evidence="5">The sequence shown here is derived from an EMBL/GenBank/DDBJ whole genome shotgun (WGS) entry which is preliminary data.</text>
</comment>
<reference evidence="5 6" key="1">
    <citation type="journal article" date="2015" name="Stand. Genomic Sci.">
        <title>High quality draft genome sequence of the moderately halophilic bacterium Pontibacillus yanchengensis Y32(T) and comparison among Pontibacillus genomes.</title>
        <authorList>
            <person name="Huang J."/>
            <person name="Qiao Z.X."/>
            <person name="Tang J.W."/>
            <person name="Wang G."/>
        </authorList>
    </citation>
    <scope>NUCLEOTIDE SEQUENCE [LARGE SCALE GENOMIC DNA]</scope>
    <source>
        <strain evidence="5 6">Y32</strain>
    </source>
</reference>
<comment type="similarity">
    <text evidence="3">Belongs to the GCKR-like family. MurNAc-6-P etherase subfamily.</text>
</comment>
<dbReference type="PROSITE" id="PS01272">
    <property type="entry name" value="GCKR"/>
    <property type="match status" value="1"/>
</dbReference>
<dbReference type="AlphaFoldDB" id="A0A0A2TGE5"/>
<evidence type="ECO:0000259" key="4">
    <source>
        <dbReference type="PROSITE" id="PS51464"/>
    </source>
</evidence>
<proteinExistence type="inferred from homology"/>
<evidence type="ECO:0000256" key="1">
    <source>
        <dbReference type="ARBA" id="ARBA00023239"/>
    </source>
</evidence>
<evidence type="ECO:0000256" key="2">
    <source>
        <dbReference type="ARBA" id="ARBA00023277"/>
    </source>
</evidence>
<dbReference type="GO" id="GO:0097173">
    <property type="term" value="P:N-acetylmuramic acid catabolic process"/>
    <property type="evidence" value="ECO:0007669"/>
    <property type="project" value="UniProtKB-UniPathway"/>
</dbReference>
<comment type="pathway">
    <text evidence="3">Amino-sugar metabolism; N-acetylmuramate degradation.</text>
</comment>
<organism evidence="5 6">
    <name type="scientific">Pontibacillus yanchengensis Y32</name>
    <dbReference type="NCBI Taxonomy" id="1385514"/>
    <lineage>
        <taxon>Bacteria</taxon>
        <taxon>Bacillati</taxon>
        <taxon>Bacillota</taxon>
        <taxon>Bacilli</taxon>
        <taxon>Bacillales</taxon>
        <taxon>Bacillaceae</taxon>
        <taxon>Pontibacillus</taxon>
    </lineage>
</organism>
<dbReference type="NCBIfam" id="NF003915">
    <property type="entry name" value="PRK05441.1"/>
    <property type="match status" value="1"/>
</dbReference>
<accession>A0A0A2TGE5</accession>
<dbReference type="STRING" id="1385514.N782_01005"/>
<keyword evidence="2 3" id="KW-0119">Carbohydrate metabolism</keyword>
<dbReference type="InterPro" id="IPR005488">
    <property type="entry name" value="Etherase_MurQ"/>
</dbReference>